<dbReference type="AlphaFoldDB" id="A0A8K0D4R0"/>
<name>A0A8K0D4R0_IGNLU</name>
<evidence type="ECO:0000313" key="2">
    <source>
        <dbReference type="EMBL" id="KAF2899435.1"/>
    </source>
</evidence>
<sequence length="411" mass="47610">MIVPSTKLIGVLIIGEFLTICYGFGTHTNFFIKRFEHCDPNANYTVDMNFKIKTVGNVQYADGAFMFAVDVGSNIRSNFSIELLTLGSYRHLFSMKEKNLCVAMHKYLGEFIYEIERYARILPGVCPISKVNKYQYCNLLRRSLAIGQFISLCYGYSNTNFFIKRFERCDPNANYSVDMFFNITTVGNVQYADGAFNFAVDVGNNIWSNFSIETLSLHHYRHLFSIREKNLCVAFHKYLGEFMYDIERNAQILPGVCPIAKRFDRCDPKANYSVDMDFKIKTVHNVQYADGAFKFAVDVGNNIRSNCTIELFTLNKYRHLFSINEKNLCQALHKYMGELMYEIERNAGMPPRVCPIPKGTYHLHNYHLDFQKMALQTFPFGKLRFTEIGYDQQNNICLCIIIEVDNRETES</sequence>
<dbReference type="Pfam" id="PF06477">
    <property type="entry name" value="DUF1091"/>
    <property type="match status" value="1"/>
</dbReference>
<dbReference type="InterPro" id="IPR036846">
    <property type="entry name" value="GM2-AP_sf"/>
</dbReference>
<gene>
    <name evidence="2" type="ORF">ILUMI_06744</name>
</gene>
<evidence type="ECO:0000313" key="3">
    <source>
        <dbReference type="Proteomes" id="UP000801492"/>
    </source>
</evidence>
<organism evidence="2 3">
    <name type="scientific">Ignelater luminosus</name>
    <name type="common">Cucubano</name>
    <name type="synonym">Pyrophorus luminosus</name>
    <dbReference type="NCBI Taxonomy" id="2038154"/>
    <lineage>
        <taxon>Eukaryota</taxon>
        <taxon>Metazoa</taxon>
        <taxon>Ecdysozoa</taxon>
        <taxon>Arthropoda</taxon>
        <taxon>Hexapoda</taxon>
        <taxon>Insecta</taxon>
        <taxon>Pterygota</taxon>
        <taxon>Neoptera</taxon>
        <taxon>Endopterygota</taxon>
        <taxon>Coleoptera</taxon>
        <taxon>Polyphaga</taxon>
        <taxon>Elateriformia</taxon>
        <taxon>Elateroidea</taxon>
        <taxon>Elateridae</taxon>
        <taxon>Agrypninae</taxon>
        <taxon>Pyrophorini</taxon>
        <taxon>Ignelater</taxon>
    </lineage>
</organism>
<dbReference type="EMBL" id="VTPC01002807">
    <property type="protein sequence ID" value="KAF2899435.1"/>
    <property type="molecule type" value="Genomic_DNA"/>
</dbReference>
<dbReference type="Proteomes" id="UP000801492">
    <property type="component" value="Unassembled WGS sequence"/>
</dbReference>
<keyword evidence="1" id="KW-0732">Signal</keyword>
<dbReference type="PANTHER" id="PTHR21112">
    <property type="entry name" value="CHEMOSENSORY PROTEIN A 29A-RELATED"/>
    <property type="match status" value="1"/>
</dbReference>
<dbReference type="PANTHER" id="PTHR21112:SF0">
    <property type="entry name" value="CHEMOSENSORY PROTEIN A 29A-RELATED"/>
    <property type="match status" value="1"/>
</dbReference>
<comment type="caution">
    <text evidence="2">The sequence shown here is derived from an EMBL/GenBank/DDBJ whole genome shotgun (WGS) entry which is preliminary data.</text>
</comment>
<protein>
    <submittedName>
        <fullName evidence="2">Uncharacterized protein</fullName>
    </submittedName>
</protein>
<keyword evidence="3" id="KW-1185">Reference proteome</keyword>
<reference evidence="2" key="1">
    <citation type="submission" date="2019-08" db="EMBL/GenBank/DDBJ databases">
        <title>The genome of the North American firefly Photinus pyralis.</title>
        <authorList>
            <consortium name="Photinus pyralis genome working group"/>
            <person name="Fallon T.R."/>
            <person name="Sander Lower S.E."/>
            <person name="Weng J.-K."/>
        </authorList>
    </citation>
    <scope>NUCLEOTIDE SEQUENCE</scope>
    <source>
        <strain evidence="2">TRF0915ILg1</strain>
        <tissue evidence="2">Whole body</tissue>
    </source>
</reference>
<dbReference type="Gene3D" id="2.70.220.10">
    <property type="entry name" value="Ganglioside GM2 activator"/>
    <property type="match status" value="1"/>
</dbReference>
<dbReference type="OrthoDB" id="6814999at2759"/>
<dbReference type="InterPro" id="IPR010512">
    <property type="entry name" value="DUF1091"/>
</dbReference>
<accession>A0A8K0D4R0</accession>
<evidence type="ECO:0000256" key="1">
    <source>
        <dbReference type="ARBA" id="ARBA00022729"/>
    </source>
</evidence>
<proteinExistence type="predicted"/>